<dbReference type="Gramene" id="KRH75939">
    <property type="protein sequence ID" value="KRH75939"/>
    <property type="gene ID" value="GLYMA_01G118900"/>
</dbReference>
<keyword evidence="11" id="KW-0418">Kinase</keyword>
<dbReference type="FunFam" id="2.60.120.430:FF:000004">
    <property type="entry name" value="Putative leucine-rich repeat receptor-like serine/threonine-protein kinase"/>
    <property type="match status" value="1"/>
</dbReference>
<protein>
    <recommendedName>
        <fullName evidence="2">non-specific serine/threonine protein kinase</fullName>
        <ecNumber evidence="2">2.7.11.1</ecNumber>
    </recommendedName>
</protein>
<keyword evidence="4" id="KW-0597">Phosphoprotein</keyword>
<feature type="region of interest" description="Disordered" evidence="20">
    <location>
        <begin position="971"/>
        <end position="998"/>
    </location>
</feature>
<dbReference type="KEGG" id="gmx:100801071"/>
<evidence type="ECO:0000256" key="4">
    <source>
        <dbReference type="ARBA" id="ARBA00022553"/>
    </source>
</evidence>
<dbReference type="ExpressionAtlas" id="K7K3B8">
    <property type="expression patterns" value="baseline and differential"/>
</dbReference>
<dbReference type="PROSITE" id="PS00108">
    <property type="entry name" value="PROTEIN_KINASE_ST"/>
    <property type="match status" value="1"/>
</dbReference>
<dbReference type="EnsemblPlants" id="KRH75939">
    <property type="protein sequence ID" value="KRH75939"/>
    <property type="gene ID" value="GLYMA_01G118900"/>
</dbReference>
<evidence type="ECO:0000256" key="22">
    <source>
        <dbReference type="SAM" id="SignalP"/>
    </source>
</evidence>
<dbReference type="InterPro" id="IPR001245">
    <property type="entry name" value="Ser-Thr/Tyr_kinase_cat_dom"/>
</dbReference>
<reference evidence="25" key="2">
    <citation type="submission" date="2018-02" db="UniProtKB">
        <authorList>
            <consortium name="EnsemblPlants"/>
        </authorList>
    </citation>
    <scope>IDENTIFICATION</scope>
    <source>
        <strain evidence="25">Williams 82</strain>
    </source>
</reference>
<dbReference type="Pfam" id="PF00560">
    <property type="entry name" value="LRR_1"/>
    <property type="match status" value="2"/>
</dbReference>
<keyword evidence="5" id="KW-0433">Leucine-rich repeat</keyword>
<feature type="binding site" evidence="19">
    <location>
        <position position="685"/>
    </location>
    <ligand>
        <name>ATP</name>
        <dbReference type="ChEBI" id="CHEBI:30616"/>
    </ligand>
</feature>
<dbReference type="Pfam" id="PF13855">
    <property type="entry name" value="LRR_8"/>
    <property type="match status" value="1"/>
</dbReference>
<evidence type="ECO:0000256" key="16">
    <source>
        <dbReference type="ARBA" id="ARBA00023180"/>
    </source>
</evidence>
<dbReference type="SMART" id="SM00220">
    <property type="entry name" value="S_TKc"/>
    <property type="match status" value="1"/>
</dbReference>
<dbReference type="GO" id="GO:0004672">
    <property type="term" value="F:protein kinase activity"/>
    <property type="evidence" value="ECO:0000318"/>
    <property type="project" value="GO_Central"/>
</dbReference>
<feature type="signal peptide" evidence="22">
    <location>
        <begin position="1"/>
        <end position="24"/>
    </location>
</feature>
<dbReference type="eggNOG" id="ENOG502QVI9">
    <property type="taxonomic scope" value="Eukaryota"/>
</dbReference>
<evidence type="ECO:0000256" key="20">
    <source>
        <dbReference type="SAM" id="MobiDB-lite"/>
    </source>
</evidence>
<dbReference type="GO" id="GO:0016020">
    <property type="term" value="C:membrane"/>
    <property type="evidence" value="ECO:0007669"/>
    <property type="project" value="UniProtKB-SubCell"/>
</dbReference>
<feature type="domain" description="Protein kinase" evidence="23">
    <location>
        <begin position="657"/>
        <end position="942"/>
    </location>
</feature>
<dbReference type="Gene3D" id="1.10.510.10">
    <property type="entry name" value="Transferase(Phosphotransferase) domain 1"/>
    <property type="match status" value="1"/>
</dbReference>
<dbReference type="InterPro" id="IPR051824">
    <property type="entry name" value="LRR_Rcpt-Like_S/T_Kinase"/>
</dbReference>
<evidence type="ECO:0000256" key="14">
    <source>
        <dbReference type="ARBA" id="ARBA00023136"/>
    </source>
</evidence>
<organism evidence="24">
    <name type="scientific">Glycine max</name>
    <name type="common">Soybean</name>
    <name type="synonym">Glycine hispida</name>
    <dbReference type="NCBI Taxonomy" id="3847"/>
    <lineage>
        <taxon>Eukaryota</taxon>
        <taxon>Viridiplantae</taxon>
        <taxon>Streptophyta</taxon>
        <taxon>Embryophyta</taxon>
        <taxon>Tracheophyta</taxon>
        <taxon>Spermatophyta</taxon>
        <taxon>Magnoliopsida</taxon>
        <taxon>eudicotyledons</taxon>
        <taxon>Gunneridae</taxon>
        <taxon>Pentapetalae</taxon>
        <taxon>rosids</taxon>
        <taxon>fabids</taxon>
        <taxon>Fabales</taxon>
        <taxon>Fabaceae</taxon>
        <taxon>Papilionoideae</taxon>
        <taxon>50 kb inversion clade</taxon>
        <taxon>NPAAA clade</taxon>
        <taxon>indigoferoid/millettioid clade</taxon>
        <taxon>Phaseoleae</taxon>
        <taxon>Glycine</taxon>
        <taxon>Glycine subgen. Soja</taxon>
    </lineage>
</organism>
<dbReference type="FunFam" id="1.10.510.10:FF:000044">
    <property type="entry name" value="Putative LRR receptor-like serine/threonine-protein kinase"/>
    <property type="match status" value="1"/>
</dbReference>
<keyword evidence="7 21" id="KW-0812">Transmembrane</keyword>
<keyword evidence="14 21" id="KW-0472">Membrane</keyword>
<dbReference type="Pfam" id="PF07714">
    <property type="entry name" value="PK_Tyr_Ser-Thr"/>
    <property type="match status" value="1"/>
</dbReference>
<evidence type="ECO:0000256" key="11">
    <source>
        <dbReference type="ARBA" id="ARBA00022777"/>
    </source>
</evidence>
<dbReference type="InterPro" id="IPR011009">
    <property type="entry name" value="Kinase-like_dom_sf"/>
</dbReference>
<reference evidence="24 25" key="1">
    <citation type="journal article" date="2010" name="Nature">
        <title>Genome sequence of the palaeopolyploid soybean.</title>
        <authorList>
            <person name="Schmutz J."/>
            <person name="Cannon S.B."/>
            <person name="Schlueter J."/>
            <person name="Ma J."/>
            <person name="Mitros T."/>
            <person name="Nelson W."/>
            <person name="Hyten D.L."/>
            <person name="Song Q."/>
            <person name="Thelen J.J."/>
            <person name="Cheng J."/>
            <person name="Xu D."/>
            <person name="Hellsten U."/>
            <person name="May G.D."/>
            <person name="Yu Y."/>
            <person name="Sakurai T."/>
            <person name="Umezawa T."/>
            <person name="Bhattacharyya M.K."/>
            <person name="Sandhu D."/>
            <person name="Valliyodan B."/>
            <person name="Lindquist E."/>
            <person name="Peto M."/>
            <person name="Grant D."/>
            <person name="Shu S."/>
            <person name="Goodstein D."/>
            <person name="Barry K."/>
            <person name="Futrell-Griggs M."/>
            <person name="Abernathy B."/>
            <person name="Du J."/>
            <person name="Tian Z."/>
            <person name="Zhu L."/>
            <person name="Gill N."/>
            <person name="Joshi T."/>
            <person name="Libault M."/>
            <person name="Sethuraman A."/>
            <person name="Zhang X.-C."/>
            <person name="Shinozaki K."/>
            <person name="Nguyen H.T."/>
            <person name="Wing R.A."/>
            <person name="Cregan P."/>
            <person name="Specht J."/>
            <person name="Grimwood J."/>
            <person name="Rokhsar D."/>
            <person name="Stacey G."/>
            <person name="Shoemaker R.C."/>
            <person name="Jackson S.A."/>
        </authorList>
    </citation>
    <scope>NUCLEOTIDE SEQUENCE [LARGE SCALE GENOMIC DNA]</scope>
    <source>
        <strain evidence="25">cv. Williams 82</strain>
        <tissue evidence="24">Callus</tissue>
    </source>
</reference>
<dbReference type="PROSITE" id="PS50011">
    <property type="entry name" value="PROTEIN_KINASE_DOM"/>
    <property type="match status" value="1"/>
</dbReference>
<dbReference type="GO" id="GO:0004674">
    <property type="term" value="F:protein serine/threonine kinase activity"/>
    <property type="evidence" value="ECO:0007669"/>
    <property type="project" value="UniProtKB-KW"/>
</dbReference>
<evidence type="ECO:0000256" key="18">
    <source>
        <dbReference type="ARBA" id="ARBA00048679"/>
    </source>
</evidence>
<evidence type="ECO:0000256" key="1">
    <source>
        <dbReference type="ARBA" id="ARBA00004479"/>
    </source>
</evidence>
<keyword evidence="8 22" id="KW-0732">Signal</keyword>
<dbReference type="AlphaFoldDB" id="K7K3B8"/>
<evidence type="ECO:0000259" key="23">
    <source>
        <dbReference type="PROSITE" id="PS50011"/>
    </source>
</evidence>
<evidence type="ECO:0000256" key="10">
    <source>
        <dbReference type="ARBA" id="ARBA00022741"/>
    </source>
</evidence>
<reference evidence="24" key="3">
    <citation type="submission" date="2018-07" db="EMBL/GenBank/DDBJ databases">
        <title>WGS assembly of Glycine max.</title>
        <authorList>
            <person name="Schmutz J."/>
            <person name="Cannon S."/>
            <person name="Schlueter J."/>
            <person name="Ma J."/>
            <person name="Mitros T."/>
            <person name="Nelson W."/>
            <person name="Hyten D."/>
            <person name="Song Q."/>
            <person name="Thelen J."/>
            <person name="Cheng J."/>
            <person name="Xu D."/>
            <person name="Hellsten U."/>
            <person name="May G."/>
            <person name="Yu Y."/>
            <person name="Sakurai T."/>
            <person name="Umezawa T."/>
            <person name="Bhattacharyya M."/>
            <person name="Sandhu D."/>
            <person name="Valliyodan B."/>
            <person name="Lindquist E."/>
            <person name="Peto M."/>
            <person name="Grant D."/>
            <person name="Shu S."/>
            <person name="Goodstein D."/>
            <person name="Barry K."/>
            <person name="Futrell-Griggs M."/>
            <person name="Abernathy B."/>
            <person name="Du J."/>
            <person name="Tian Z."/>
            <person name="Zhu L."/>
            <person name="Gill N."/>
            <person name="Joshi T."/>
            <person name="Libault M."/>
            <person name="Sethuraman A."/>
            <person name="Zhang X."/>
            <person name="Shinozaki K."/>
            <person name="Nguyen H."/>
            <person name="Wing R."/>
            <person name="Cregan P."/>
            <person name="Specht J."/>
            <person name="Grimwood J."/>
            <person name="Rokhsar D."/>
            <person name="Stacey G."/>
            <person name="Shoemaker R."/>
            <person name="Jackson S."/>
        </authorList>
    </citation>
    <scope>NUCLEOTIDE SEQUENCE</scope>
    <source>
        <tissue evidence="24">Callus</tissue>
    </source>
</reference>
<dbReference type="CDD" id="cd14066">
    <property type="entry name" value="STKc_IRAK"/>
    <property type="match status" value="1"/>
</dbReference>
<dbReference type="PANTHER" id="PTHR48006">
    <property type="entry name" value="LEUCINE-RICH REPEAT-CONTAINING PROTEIN DDB_G0281931-RELATED"/>
    <property type="match status" value="1"/>
</dbReference>
<dbReference type="InterPro" id="IPR000719">
    <property type="entry name" value="Prot_kinase_dom"/>
</dbReference>
<keyword evidence="13 21" id="KW-1133">Transmembrane helix</keyword>
<dbReference type="Pfam" id="PF11721">
    <property type="entry name" value="Malectin"/>
    <property type="match status" value="1"/>
</dbReference>
<dbReference type="InterPro" id="IPR021720">
    <property type="entry name" value="Malectin_dom"/>
</dbReference>
<dbReference type="PANTHER" id="PTHR48006:SF49">
    <property type="entry name" value="LRR RECEPTOR-LIKE KINASE"/>
    <property type="match status" value="1"/>
</dbReference>
<dbReference type="Proteomes" id="UP000008827">
    <property type="component" value="Chromosome 1"/>
</dbReference>
<evidence type="ECO:0000256" key="6">
    <source>
        <dbReference type="ARBA" id="ARBA00022679"/>
    </source>
</evidence>
<accession>K7K3B8</accession>
<dbReference type="FunFam" id="3.30.200.20:FF:000217">
    <property type="entry name" value="probable LRR receptor-like serine/threonine-protein kinase At1g53430"/>
    <property type="match status" value="1"/>
</dbReference>
<dbReference type="Gene3D" id="3.80.10.10">
    <property type="entry name" value="Ribonuclease Inhibitor"/>
    <property type="match status" value="2"/>
</dbReference>
<gene>
    <name evidence="25" type="primary">LOC100798947</name>
    <name evidence="24" type="ORF">GLYMA_01G118900</name>
</gene>
<evidence type="ECO:0000256" key="9">
    <source>
        <dbReference type="ARBA" id="ARBA00022737"/>
    </source>
</evidence>
<dbReference type="Gene3D" id="3.30.200.20">
    <property type="entry name" value="Phosphorylase Kinase, domain 1"/>
    <property type="match status" value="1"/>
</dbReference>
<evidence type="ECO:0000256" key="12">
    <source>
        <dbReference type="ARBA" id="ARBA00022840"/>
    </source>
</evidence>
<evidence type="ECO:0000313" key="26">
    <source>
        <dbReference type="Proteomes" id="UP000008827"/>
    </source>
</evidence>
<keyword evidence="15" id="KW-0675">Receptor</keyword>
<dbReference type="InterPro" id="IPR001611">
    <property type="entry name" value="Leu-rich_rpt"/>
</dbReference>
<comment type="catalytic activity">
    <reaction evidence="18">
        <text>L-seryl-[protein] + ATP = O-phospho-L-seryl-[protein] + ADP + H(+)</text>
        <dbReference type="Rhea" id="RHEA:17989"/>
        <dbReference type="Rhea" id="RHEA-COMP:9863"/>
        <dbReference type="Rhea" id="RHEA-COMP:11604"/>
        <dbReference type="ChEBI" id="CHEBI:15378"/>
        <dbReference type="ChEBI" id="CHEBI:29999"/>
        <dbReference type="ChEBI" id="CHEBI:30616"/>
        <dbReference type="ChEBI" id="CHEBI:83421"/>
        <dbReference type="ChEBI" id="CHEBI:456216"/>
        <dbReference type="EC" id="2.7.11.1"/>
    </reaction>
</comment>
<feature type="chain" id="PRO_5014580519" description="non-specific serine/threonine protein kinase" evidence="22">
    <location>
        <begin position="25"/>
        <end position="998"/>
    </location>
</feature>
<keyword evidence="9" id="KW-0677">Repeat</keyword>
<evidence type="ECO:0000256" key="17">
    <source>
        <dbReference type="ARBA" id="ARBA00047899"/>
    </source>
</evidence>
<keyword evidence="12 19" id="KW-0067">ATP-binding</keyword>
<evidence type="ECO:0000256" key="5">
    <source>
        <dbReference type="ARBA" id="ARBA00022614"/>
    </source>
</evidence>
<dbReference type="PROSITE" id="PS00107">
    <property type="entry name" value="PROTEIN_KINASE_ATP"/>
    <property type="match status" value="1"/>
</dbReference>
<dbReference type="GO" id="GO:0045088">
    <property type="term" value="P:regulation of innate immune response"/>
    <property type="evidence" value="ECO:0000318"/>
    <property type="project" value="GO_Central"/>
</dbReference>
<evidence type="ECO:0000256" key="15">
    <source>
        <dbReference type="ARBA" id="ARBA00023170"/>
    </source>
</evidence>
<evidence type="ECO:0000313" key="24">
    <source>
        <dbReference type="EMBL" id="KRH75939.1"/>
    </source>
</evidence>
<dbReference type="EC" id="2.7.11.1" evidence="2"/>
<evidence type="ECO:0000256" key="8">
    <source>
        <dbReference type="ARBA" id="ARBA00022729"/>
    </source>
</evidence>
<keyword evidence="3" id="KW-0723">Serine/threonine-protein kinase</keyword>
<dbReference type="HOGENOM" id="CLU_000288_114_2_1"/>
<dbReference type="SUPFAM" id="SSF56112">
    <property type="entry name" value="Protein kinase-like (PK-like)"/>
    <property type="match status" value="1"/>
</dbReference>
<dbReference type="GO" id="GO:0005524">
    <property type="term" value="F:ATP binding"/>
    <property type="evidence" value="ECO:0007669"/>
    <property type="project" value="UniProtKB-UniRule"/>
</dbReference>
<feature type="transmembrane region" description="Helical" evidence="21">
    <location>
        <begin position="598"/>
        <end position="621"/>
    </location>
</feature>
<dbReference type="InterPro" id="IPR032675">
    <property type="entry name" value="LRR_dom_sf"/>
</dbReference>
<evidence type="ECO:0000256" key="21">
    <source>
        <dbReference type="SAM" id="Phobius"/>
    </source>
</evidence>
<evidence type="ECO:0000313" key="25">
    <source>
        <dbReference type="EnsemblPlants" id="KRH75939"/>
    </source>
</evidence>
<comment type="subcellular location">
    <subcellularLocation>
        <location evidence="1">Membrane</location>
        <topology evidence="1">Single-pass type I membrane protein</topology>
    </subcellularLocation>
</comment>
<dbReference type="SUPFAM" id="SSF52058">
    <property type="entry name" value="L domain-like"/>
    <property type="match status" value="1"/>
</dbReference>
<dbReference type="OrthoDB" id="1897577at2759"/>
<evidence type="ECO:0000256" key="19">
    <source>
        <dbReference type="PROSITE-ProRule" id="PRU10141"/>
    </source>
</evidence>
<evidence type="ECO:0000256" key="2">
    <source>
        <dbReference type="ARBA" id="ARBA00012513"/>
    </source>
</evidence>
<dbReference type="EMBL" id="CM000834">
    <property type="protein sequence ID" value="KRH75939.1"/>
    <property type="molecule type" value="Genomic_DNA"/>
</dbReference>
<keyword evidence="6" id="KW-0808">Transferase</keyword>
<dbReference type="InterPro" id="IPR008271">
    <property type="entry name" value="Ser/Thr_kinase_AS"/>
</dbReference>
<proteinExistence type="predicted"/>
<sequence>MMGVFSGFPLLFLLPFCFASLAFGATLPEDEVQALRDIAHTIGKKNWNYSVDPCTGKSNWNSSEKNVVTCNCSFVNHTCHVVSIILKEQNLSGIISTDLVRLSYLQQIDFTRNYLNGTIPRQLGTLNLVNISFIGNRLTGPIPKELGNITTLKILKLEFNQLSGSLPLELGNLAQIEKLHLTSNNFTGELPATLARLTTLKELRIGDNQFSGAIPNFIQSWINLEKLIMHGSGLSGPIPSGISILRNLTDLRVTDLNGSDSRFPQLNNMTNLLTLIFRSCNIIGSLPENLVKLTNLEILDVSYNKLTGPIPSIFGDLPHLNMLFLEGNHLTGSLPRLIDRPHYVDLSYNNLSIGNNIEELQCQPGTVNLFASFSNGNSLGNVSCLSNIPCKTSYSLHINCGGNLVTDGKKTYDDDTGETTGPASFHNDRGKNWALINNGHLFDTDRVNYYNVTNSTKLVMENVELYMNARVSPTSLTYYGFCLGNGNYTVKLHFAEIMFTDDKTYSSLGRRVFDIYIQRNLVAKDFNIAKEAGGVGKAVIKNFTVVVTSNALEIRLYWAGKGTTSIPFRSVYGPLISAISVDPNFIPPSESGSSSISIIRVVVAVVVAGAIIILIFGILWWKRFLGWERSVARELKGFESQTSLFTLRQIKAATNNFDKSLKIGEGGFGLVYKGVLSDGTVVAVKQLSTRSRQGSREFVNEIGLISALQHPCLVKLYGCCMEEDQLLLIYEYMENNSLAHALFAKNDESEKCQLRLDWQTRHRICVGIAKGLAYLHEESKLKIVHRDIKANNVLLDKDLNPKISDFGLAKLNDEDKTHLSTRIAGTYGYIAPEYAMHGYLTDKADVYSFGIVALEIVSGMSNTISQPTEECFSLIDRVHLLKENGNLMEIVDKRLGEHFNKTEAMMMINVALLCTKVSLALRPTMSLVVSMLEGRTRIQEVVLDKREVLDDDKFEIMQQYYQHRGENNIIESQNLSDPTGESSKLFADTSSSGEQIES</sequence>
<evidence type="ECO:0000256" key="7">
    <source>
        <dbReference type="ARBA" id="ARBA00022692"/>
    </source>
</evidence>
<keyword evidence="10 19" id="KW-0547">Nucleotide-binding</keyword>
<name>K7K3B8_SOYBN</name>
<evidence type="ECO:0000256" key="3">
    <source>
        <dbReference type="ARBA" id="ARBA00022527"/>
    </source>
</evidence>
<comment type="catalytic activity">
    <reaction evidence="17">
        <text>L-threonyl-[protein] + ATP = O-phospho-L-threonyl-[protein] + ADP + H(+)</text>
        <dbReference type="Rhea" id="RHEA:46608"/>
        <dbReference type="Rhea" id="RHEA-COMP:11060"/>
        <dbReference type="Rhea" id="RHEA-COMP:11605"/>
        <dbReference type="ChEBI" id="CHEBI:15378"/>
        <dbReference type="ChEBI" id="CHEBI:30013"/>
        <dbReference type="ChEBI" id="CHEBI:30616"/>
        <dbReference type="ChEBI" id="CHEBI:61977"/>
        <dbReference type="ChEBI" id="CHEBI:456216"/>
        <dbReference type="EC" id="2.7.11.1"/>
    </reaction>
</comment>
<dbReference type="InterPro" id="IPR017441">
    <property type="entry name" value="Protein_kinase_ATP_BS"/>
</dbReference>
<dbReference type="SMR" id="K7K3B8"/>
<keyword evidence="16" id="KW-0325">Glycoprotein</keyword>
<evidence type="ECO:0000256" key="13">
    <source>
        <dbReference type="ARBA" id="ARBA00022989"/>
    </source>
</evidence>
<dbReference type="PaxDb" id="3847-GLYMA01G29378.1"/>
<dbReference type="FunFam" id="3.80.10.10:FF:001022">
    <property type="entry name" value="Probable LRR receptor-like serine/threonine-protein kinase At1g53420"/>
    <property type="match status" value="1"/>
</dbReference>
<dbReference type="OMA" id="GRNWAVV"/>
<dbReference type="Gene3D" id="2.60.120.430">
    <property type="entry name" value="Galactose-binding lectin"/>
    <property type="match status" value="1"/>
</dbReference>
<keyword evidence="26" id="KW-1185">Reference proteome</keyword>